<keyword evidence="2 9" id="KW-0963">Cytoplasm</keyword>
<dbReference type="Gene3D" id="1.10.8.60">
    <property type="match status" value="1"/>
</dbReference>
<dbReference type="InterPro" id="IPR020568">
    <property type="entry name" value="Ribosomal_Su5_D2-typ_SF"/>
</dbReference>
<evidence type="ECO:0000256" key="9">
    <source>
        <dbReference type="HAMAP-Rule" id="MF_01973"/>
    </source>
</evidence>
<dbReference type="Pfam" id="PF02190">
    <property type="entry name" value="LON_substr_bdg"/>
    <property type="match status" value="1"/>
</dbReference>
<evidence type="ECO:0000256" key="1">
    <source>
        <dbReference type="ARBA" id="ARBA00004496"/>
    </source>
</evidence>
<dbReference type="InterPro" id="IPR008268">
    <property type="entry name" value="Peptidase_S16_AS"/>
</dbReference>
<evidence type="ECO:0000256" key="3">
    <source>
        <dbReference type="ARBA" id="ARBA00022670"/>
    </source>
</evidence>
<feature type="active site" evidence="9 10">
    <location>
        <position position="677"/>
    </location>
</feature>
<dbReference type="InterPro" id="IPR014721">
    <property type="entry name" value="Ribsml_uS5_D2-typ_fold_subgr"/>
</dbReference>
<feature type="active site" evidence="9 10">
    <location>
        <position position="720"/>
    </location>
</feature>
<dbReference type="GO" id="GO:0004252">
    <property type="term" value="F:serine-type endopeptidase activity"/>
    <property type="evidence" value="ECO:0007669"/>
    <property type="project" value="UniProtKB-EC"/>
</dbReference>
<evidence type="ECO:0000313" key="14">
    <source>
        <dbReference type="EMBL" id="MBC5778637.1"/>
    </source>
</evidence>
<dbReference type="SUPFAM" id="SSF52540">
    <property type="entry name" value="P-loop containing nucleoside triphosphate hydrolases"/>
    <property type="match status" value="1"/>
</dbReference>
<evidence type="ECO:0000256" key="8">
    <source>
        <dbReference type="ARBA" id="ARBA00023016"/>
    </source>
</evidence>
<evidence type="ECO:0000256" key="5">
    <source>
        <dbReference type="ARBA" id="ARBA00022801"/>
    </source>
</evidence>
<feature type="domain" description="Lon proteolytic" evidence="12">
    <location>
        <begin position="590"/>
        <end position="770"/>
    </location>
</feature>
<proteinExistence type="evidence at transcript level"/>
<evidence type="ECO:0000256" key="2">
    <source>
        <dbReference type="ARBA" id="ARBA00022490"/>
    </source>
</evidence>
<dbReference type="SUPFAM" id="SSF54211">
    <property type="entry name" value="Ribosomal protein S5 domain 2-like"/>
    <property type="match status" value="1"/>
</dbReference>
<keyword evidence="4 9" id="KW-0547">Nucleotide-binding</keyword>
<name>A0ABR7IF44_9FIRM</name>
<comment type="similarity">
    <text evidence="9 10 11">Belongs to the peptidase S16 family.</text>
</comment>
<dbReference type="PROSITE" id="PS51787">
    <property type="entry name" value="LON_N"/>
    <property type="match status" value="1"/>
</dbReference>
<dbReference type="InterPro" id="IPR027065">
    <property type="entry name" value="Lon_Prtase"/>
</dbReference>
<dbReference type="Gene3D" id="3.40.50.300">
    <property type="entry name" value="P-loop containing nucleotide triphosphate hydrolases"/>
    <property type="match status" value="1"/>
</dbReference>
<dbReference type="InterPro" id="IPR046336">
    <property type="entry name" value="Lon_prtase_N_sf"/>
</dbReference>
<dbReference type="EC" id="3.4.21.53" evidence="9"/>
<dbReference type="Pfam" id="PF05362">
    <property type="entry name" value="Lon_C"/>
    <property type="match status" value="1"/>
</dbReference>
<comment type="subcellular location">
    <subcellularLocation>
        <location evidence="1 9">Cytoplasm</location>
    </subcellularLocation>
</comment>
<keyword evidence="3 9" id="KW-0645">Protease</keyword>
<evidence type="ECO:0000256" key="10">
    <source>
        <dbReference type="PROSITE-ProRule" id="PRU01122"/>
    </source>
</evidence>
<keyword evidence="8 9" id="KW-0346">Stress response</keyword>
<evidence type="ECO:0000256" key="7">
    <source>
        <dbReference type="ARBA" id="ARBA00022840"/>
    </source>
</evidence>
<reference evidence="14 15" key="1">
    <citation type="submission" date="2020-08" db="EMBL/GenBank/DDBJ databases">
        <title>Genome public.</title>
        <authorList>
            <person name="Liu C."/>
            <person name="Sun Q."/>
        </authorList>
    </citation>
    <scope>NUCLEOTIDE SEQUENCE [LARGE SCALE GENOMIC DNA]</scope>
    <source>
        <strain evidence="14 15">M29</strain>
    </source>
</reference>
<dbReference type="Gene3D" id="1.20.5.5270">
    <property type="match status" value="1"/>
</dbReference>
<dbReference type="SMART" id="SM00464">
    <property type="entry name" value="LON"/>
    <property type="match status" value="1"/>
</dbReference>
<keyword evidence="7 9" id="KW-0067">ATP-binding</keyword>
<sequence length="770" mass="86350">MTNQNVILPAIALRGTTILPGMIVHFDVSRERSKKAIEAAMLHDQKIFLVTQIDPEVENPDVSGVYRVGTIGYIKQVVKLPQDILRVLVEGTGRAVLEDFQQDFPYLTGVISPVKEEETLLPDTVTEAMYRSLKELFHRYCMENGKISKELVSQILNIESLEELIEQIAVNIPLSYQNKQKILEALTLEERYEVLGGILGSEIEVMQIGRDLQKKVKARIDKNQREYILREQLKLIREELGEDNSADVADEFKKKLQELSASDEVKEKISKEIERFKTTNNNVSENSVLRGYIETLLSLPWDNKSEDSEDLKEAWEILEREHYGLRDVKERIMEFLSVRKLTHKGKSPILCLVGPPGTGKTSVAKSVAEALHKKYVRICLGGVRDEAEIRGHRKTYVGAMPGRITVALQQVGVNNPLMLLDEIDKTSSDYKGDTSSALLEVLDPEQNSRFMDHYVELPQDLSEVLFIATANDVQEIPRPLLDRMELIEISGYTENEKEHIAKEHLIPKQMEENGISKGELTIQAAALKKIINNYTKEAGVRNLERMIGRICRKTARAIMEEGKKKVTVTAKNLSDFLGKEHFNYLMANRKDEIGIARGLAWTQVGGDTLQIEVNVMPGKGELLLTGQLGDVMKESAQAGITYIRSVAEGYKVKPEFFQENDIHVHIPEGAVPKDGPSAGITMATAILSAIIREPVRADLAMTGEITLRGRVLPIGGLKEKLLAAKYAKIKEVLVPAENKPDVQELDKEITDGLTITFVSSMKEVLNRALV</sequence>
<dbReference type="Pfam" id="PF00004">
    <property type="entry name" value="AAA"/>
    <property type="match status" value="1"/>
</dbReference>
<dbReference type="Gene3D" id="1.20.58.1480">
    <property type="match status" value="1"/>
</dbReference>
<dbReference type="CDD" id="cd19500">
    <property type="entry name" value="RecA-like_Lon"/>
    <property type="match status" value="1"/>
</dbReference>
<dbReference type="NCBIfam" id="TIGR00763">
    <property type="entry name" value="lon"/>
    <property type="match status" value="1"/>
</dbReference>
<comment type="induction">
    <text evidence="9">By heat shock.</text>
</comment>
<dbReference type="InterPro" id="IPR004815">
    <property type="entry name" value="Lon_bac/euk-typ"/>
</dbReference>
<dbReference type="PANTHER" id="PTHR10046">
    <property type="entry name" value="ATP DEPENDENT LON PROTEASE FAMILY MEMBER"/>
    <property type="match status" value="1"/>
</dbReference>
<dbReference type="InterPro" id="IPR027417">
    <property type="entry name" value="P-loop_NTPase"/>
</dbReference>
<dbReference type="Proteomes" id="UP000649826">
    <property type="component" value="Unassembled WGS sequence"/>
</dbReference>
<dbReference type="HAMAP" id="MF_01973">
    <property type="entry name" value="lon_bact"/>
    <property type="match status" value="1"/>
</dbReference>
<dbReference type="InterPro" id="IPR008269">
    <property type="entry name" value="Lon_proteolytic"/>
</dbReference>
<dbReference type="InterPro" id="IPR027543">
    <property type="entry name" value="Lon_bac"/>
</dbReference>
<dbReference type="SUPFAM" id="SSF88697">
    <property type="entry name" value="PUA domain-like"/>
    <property type="match status" value="1"/>
</dbReference>
<organism evidence="14 15">
    <name type="scientific">Blautia difficilis</name>
    <dbReference type="NCBI Taxonomy" id="2763027"/>
    <lineage>
        <taxon>Bacteria</taxon>
        <taxon>Bacillati</taxon>
        <taxon>Bacillota</taxon>
        <taxon>Clostridia</taxon>
        <taxon>Lachnospirales</taxon>
        <taxon>Lachnospiraceae</taxon>
        <taxon>Blautia</taxon>
    </lineage>
</organism>
<keyword evidence="15" id="KW-1185">Reference proteome</keyword>
<keyword evidence="5 9" id="KW-0378">Hydrolase</keyword>
<dbReference type="PIRSF" id="PIRSF001174">
    <property type="entry name" value="Lon_proteas"/>
    <property type="match status" value="1"/>
</dbReference>
<dbReference type="Pfam" id="PF22667">
    <property type="entry name" value="Lon_lid"/>
    <property type="match status" value="1"/>
</dbReference>
<comment type="subunit">
    <text evidence="9">Homohexamer. Organized in a ring with a central cavity.</text>
</comment>
<dbReference type="PROSITE" id="PS51786">
    <property type="entry name" value="LON_PROTEOLYTIC"/>
    <property type="match status" value="1"/>
</dbReference>
<comment type="caution">
    <text evidence="14">The sequence shown here is derived from an EMBL/GenBank/DDBJ whole genome shotgun (WGS) entry which is preliminary data.</text>
</comment>
<dbReference type="RefSeq" id="WP_186994179.1">
    <property type="nucleotide sequence ID" value="NZ_JACOQG010000002.1"/>
</dbReference>
<dbReference type="InterPro" id="IPR054594">
    <property type="entry name" value="Lon_lid"/>
</dbReference>
<evidence type="ECO:0000256" key="6">
    <source>
        <dbReference type="ARBA" id="ARBA00022825"/>
    </source>
</evidence>
<feature type="domain" description="Lon N-terminal" evidence="13">
    <location>
        <begin position="8"/>
        <end position="203"/>
    </location>
</feature>
<dbReference type="PRINTS" id="PR00830">
    <property type="entry name" value="ENDOLAPTASE"/>
</dbReference>
<dbReference type="InterPro" id="IPR015947">
    <property type="entry name" value="PUA-like_sf"/>
</dbReference>
<dbReference type="Gene3D" id="2.30.130.40">
    <property type="entry name" value="LON domain-like"/>
    <property type="match status" value="1"/>
</dbReference>
<dbReference type="InterPro" id="IPR003959">
    <property type="entry name" value="ATPase_AAA_core"/>
</dbReference>
<evidence type="ECO:0000256" key="11">
    <source>
        <dbReference type="RuleBase" id="RU000591"/>
    </source>
</evidence>
<evidence type="ECO:0000256" key="4">
    <source>
        <dbReference type="ARBA" id="ARBA00022741"/>
    </source>
</evidence>
<evidence type="ECO:0000313" key="15">
    <source>
        <dbReference type="Proteomes" id="UP000649826"/>
    </source>
</evidence>
<evidence type="ECO:0000259" key="12">
    <source>
        <dbReference type="PROSITE" id="PS51786"/>
    </source>
</evidence>
<comment type="catalytic activity">
    <reaction evidence="9 10">
        <text>Hydrolysis of proteins in presence of ATP.</text>
        <dbReference type="EC" id="3.4.21.53"/>
    </reaction>
</comment>
<evidence type="ECO:0000259" key="13">
    <source>
        <dbReference type="PROSITE" id="PS51787"/>
    </source>
</evidence>
<dbReference type="InterPro" id="IPR003593">
    <property type="entry name" value="AAA+_ATPase"/>
</dbReference>
<dbReference type="PROSITE" id="PS01046">
    <property type="entry name" value="LON_SER"/>
    <property type="match status" value="1"/>
</dbReference>
<dbReference type="InterPro" id="IPR003111">
    <property type="entry name" value="Lon_prtase_N"/>
</dbReference>
<protein>
    <recommendedName>
        <fullName evidence="9">Lon protease</fullName>
        <ecNumber evidence="9">3.4.21.53</ecNumber>
    </recommendedName>
    <alternativeName>
        <fullName evidence="9">ATP-dependent protease La</fullName>
    </alternativeName>
</protein>
<keyword evidence="6 9" id="KW-0720">Serine protease</keyword>
<feature type="binding site" evidence="9">
    <location>
        <begin position="354"/>
        <end position="361"/>
    </location>
    <ligand>
        <name>ATP</name>
        <dbReference type="ChEBI" id="CHEBI:30616"/>
    </ligand>
</feature>
<dbReference type="EMBL" id="JACOQG010000002">
    <property type="protein sequence ID" value="MBC5778637.1"/>
    <property type="molecule type" value="Genomic_DNA"/>
</dbReference>
<accession>A0ABR7IF44</accession>
<gene>
    <name evidence="9 14" type="primary">lon</name>
    <name evidence="14" type="ORF">H8Z82_02975</name>
</gene>
<comment type="function">
    <text evidence="9">ATP-dependent serine protease that mediates the selective degradation of mutant and abnormal proteins as well as certain short-lived regulatory proteins. Required for cellular homeostasis and for survival from DNA damage and developmental changes induced by stress. Degrades polypeptides processively to yield small peptide fragments that are 5 to 10 amino acids long. Binds to DNA in a double-stranded, site-specific manner.</text>
</comment>
<dbReference type="SMART" id="SM00382">
    <property type="entry name" value="AAA"/>
    <property type="match status" value="1"/>
</dbReference>
<dbReference type="Gene3D" id="3.30.230.10">
    <property type="match status" value="1"/>
</dbReference>